<protein>
    <submittedName>
        <fullName evidence="2">DUF1538 domain-containing protein</fullName>
    </submittedName>
</protein>
<reference evidence="2 3" key="1">
    <citation type="journal article" date="2022" name="Genome Biol. Evol.">
        <title>Host diet, physiology and behaviors set the stage for Lachnospiraceae cladogenesis.</title>
        <authorList>
            <person name="Vera-Ponce De Leon A."/>
            <person name="Schneider M."/>
            <person name="Jahnes B.C."/>
            <person name="Sadowski V."/>
            <person name="Camuy-Velez L.A."/>
            <person name="Duan J."/>
            <person name="Sabree Z.L."/>
        </authorList>
    </citation>
    <scope>NUCLEOTIDE SEQUENCE [LARGE SCALE GENOMIC DNA]</scope>
    <source>
        <strain evidence="2 3">PAL227</strain>
    </source>
</reference>
<feature type="transmembrane region" description="Helical" evidence="1">
    <location>
        <begin position="207"/>
        <end position="227"/>
    </location>
</feature>
<keyword evidence="1" id="KW-0812">Transmembrane</keyword>
<feature type="transmembrane region" description="Helical" evidence="1">
    <location>
        <begin position="457"/>
        <end position="477"/>
    </location>
</feature>
<sequence>MRLKKQLKEKVMESVTSVLPITFIVFLLSITVVPMETGVMVLFLFGAMLLIVGMGLFTFGVDLSMILMGEGMGVSMSKAKNMLIPILITFFLGAIITIAEPDLQVLANQIPSVPNLTLILAVSVGVGVFLVIALLRILFKIRLSILLVIFYGIVFLLAALAPSDFVPAAFDSGGVTTGPITVPFIMAFGVGLSTLRSDKASSEDSFGLVALCSIGPILAVLLLGIFYQPEAVTHENTMVSVNTTVEAMHAFRVELPLYIKEISLALFPIIFAFALYQIIFKRFGKRKLVRALFGFGLTYIGLIMFLTGVNVGFMPVGQLIGSEIGGSPYKYLLIPIGMVVGYFIVTAEPAVHVLKTQVEEISNGLITQNMIGNSLSIGVAVSVGLSMTRIIFGINIFWILIPGYLIALVLSFFVPPIYTGIAFDSGGVASGPMTATFLLPLAMGACEALGGNMMTDAFGIVALVAMTPLITIQVLGFKTEMQRRFTKRRFQKRVEQMDDVITYYD</sequence>
<feature type="transmembrane region" description="Helical" evidence="1">
    <location>
        <begin position="404"/>
        <end position="423"/>
    </location>
</feature>
<feature type="transmembrane region" description="Helical" evidence="1">
    <location>
        <begin position="82"/>
        <end position="99"/>
    </location>
</feature>
<feature type="transmembrane region" description="Helical" evidence="1">
    <location>
        <begin position="175"/>
        <end position="195"/>
    </location>
</feature>
<dbReference type="EMBL" id="JAMZFV010000003">
    <property type="protein sequence ID" value="MCP1109349.1"/>
    <property type="molecule type" value="Genomic_DNA"/>
</dbReference>
<keyword evidence="1" id="KW-0472">Membrane</keyword>
<dbReference type="Pfam" id="PF07556">
    <property type="entry name" value="DUF1538"/>
    <property type="match status" value="2"/>
</dbReference>
<evidence type="ECO:0000256" key="1">
    <source>
        <dbReference type="SAM" id="Phobius"/>
    </source>
</evidence>
<feature type="transmembrane region" description="Helical" evidence="1">
    <location>
        <begin position="262"/>
        <end position="280"/>
    </location>
</feature>
<evidence type="ECO:0000313" key="2">
    <source>
        <dbReference type="EMBL" id="MCP1109349.1"/>
    </source>
</evidence>
<feature type="transmembrane region" description="Helical" evidence="1">
    <location>
        <begin position="145"/>
        <end position="163"/>
    </location>
</feature>
<dbReference type="InterPro" id="IPR011435">
    <property type="entry name" value="UmpAB"/>
</dbReference>
<proteinExistence type="predicted"/>
<feature type="transmembrane region" description="Helical" evidence="1">
    <location>
        <begin position="333"/>
        <end position="354"/>
    </location>
</feature>
<feature type="transmembrane region" description="Helical" evidence="1">
    <location>
        <begin position="12"/>
        <end position="33"/>
    </location>
</feature>
<comment type="caution">
    <text evidence="2">The sequence shown here is derived from an EMBL/GenBank/DDBJ whole genome shotgun (WGS) entry which is preliminary data.</text>
</comment>
<keyword evidence="3" id="KW-1185">Reference proteome</keyword>
<evidence type="ECO:0000313" key="3">
    <source>
        <dbReference type="Proteomes" id="UP001523565"/>
    </source>
</evidence>
<feature type="transmembrane region" description="Helical" evidence="1">
    <location>
        <begin position="39"/>
        <end position="61"/>
    </location>
</feature>
<dbReference type="Proteomes" id="UP001523565">
    <property type="component" value="Unassembled WGS sequence"/>
</dbReference>
<organism evidence="2 3">
    <name type="scientific">Ohessyouella blattaphilus</name>
    <dbReference type="NCBI Taxonomy" id="2949333"/>
    <lineage>
        <taxon>Bacteria</taxon>
        <taxon>Bacillati</taxon>
        <taxon>Bacillota</taxon>
        <taxon>Clostridia</taxon>
        <taxon>Lachnospirales</taxon>
        <taxon>Lachnospiraceae</taxon>
        <taxon>Ohessyouella</taxon>
    </lineage>
</organism>
<feature type="transmembrane region" description="Helical" evidence="1">
    <location>
        <begin position="292"/>
        <end position="313"/>
    </location>
</feature>
<keyword evidence="1" id="KW-1133">Transmembrane helix</keyword>
<accession>A0ABT1EF70</accession>
<feature type="transmembrane region" description="Helical" evidence="1">
    <location>
        <begin position="119"/>
        <end position="138"/>
    </location>
</feature>
<gene>
    <name evidence="2" type="ORF">NK118_03685</name>
</gene>
<name>A0ABT1EF70_9FIRM</name>